<accession>L0AVP5</accession>
<keyword evidence="2" id="KW-1185">Reference proteome</keyword>
<gene>
    <name evidence="1" type="ORF">BEWA_024690</name>
</gene>
<evidence type="ECO:0000313" key="2">
    <source>
        <dbReference type="Proteomes" id="UP000031512"/>
    </source>
</evidence>
<dbReference type="VEuPathDB" id="PiroplasmaDB:BEWA_024690"/>
<dbReference type="Proteomes" id="UP000031512">
    <property type="component" value="Chromosome 1"/>
</dbReference>
<name>L0AVP5_THEEQ</name>
<reference evidence="1 2" key="1">
    <citation type="journal article" date="2012" name="BMC Genomics">
        <title>Comparative genomic analysis and phylogenetic position of Theileria equi.</title>
        <authorList>
            <person name="Kappmeyer L.S."/>
            <person name="Thiagarajan M."/>
            <person name="Herndon D.R."/>
            <person name="Ramsay J.D."/>
            <person name="Caler E."/>
            <person name="Djikeng A."/>
            <person name="Gillespie J.J."/>
            <person name="Lau A.O."/>
            <person name="Roalson E.H."/>
            <person name="Silva J.C."/>
            <person name="Silva M.G."/>
            <person name="Suarez C.E."/>
            <person name="Ueti M.W."/>
            <person name="Nene V.M."/>
            <person name="Mealey R.H."/>
            <person name="Knowles D.P."/>
            <person name="Brayton K.A."/>
        </authorList>
    </citation>
    <scope>NUCLEOTIDE SEQUENCE [LARGE SCALE GENOMIC DNA]</scope>
    <source>
        <strain evidence="1 2">WA</strain>
    </source>
</reference>
<sequence length="187" mass="21489">MDVQSKTNMWIVVVRQMIETCRKGYLIKEKDVDQITNPEERGLIPREFERFKSIIILDSGLRDVIPPAILEIIREISDSFDTLGSSLSSYLLSELLFVVVGDDVAFIKDAMCITTKYLEISLTNQEFSPSNVERIITLMRLILAFITHIENKNNELLELGSEWRSAWEGIIMVLLIHVYTSSYTLNI</sequence>
<dbReference type="eggNOG" id="ENOG502QXRI">
    <property type="taxonomic scope" value="Eukaryota"/>
</dbReference>
<dbReference type="EMBL" id="CP001669">
    <property type="protein sequence ID" value="AFZ79620.1"/>
    <property type="molecule type" value="Genomic_DNA"/>
</dbReference>
<organism evidence="1 2">
    <name type="scientific">Theileria equi strain WA</name>
    <dbReference type="NCBI Taxonomy" id="1537102"/>
    <lineage>
        <taxon>Eukaryota</taxon>
        <taxon>Sar</taxon>
        <taxon>Alveolata</taxon>
        <taxon>Apicomplexa</taxon>
        <taxon>Aconoidasida</taxon>
        <taxon>Piroplasmida</taxon>
        <taxon>Theileriidae</taxon>
        <taxon>Theileria</taxon>
    </lineage>
</organism>
<dbReference type="KEGG" id="beq:BEWA_024690"/>
<dbReference type="RefSeq" id="XP_004829286.1">
    <property type="nucleotide sequence ID" value="XM_004829229.1"/>
</dbReference>
<protein>
    <submittedName>
        <fullName evidence="1">Uncharacterized protein</fullName>
    </submittedName>
</protein>
<dbReference type="GeneID" id="15807133"/>
<dbReference type="AlphaFoldDB" id="L0AVP5"/>
<proteinExistence type="predicted"/>
<evidence type="ECO:0000313" key="1">
    <source>
        <dbReference type="EMBL" id="AFZ79620.1"/>
    </source>
</evidence>